<organism evidence="1 2">
    <name type="scientific">Nitrosopumilus adriaticus</name>
    <dbReference type="NCBI Taxonomy" id="1580092"/>
    <lineage>
        <taxon>Archaea</taxon>
        <taxon>Nitrososphaerota</taxon>
        <taxon>Nitrososphaeria</taxon>
        <taxon>Nitrosopumilales</taxon>
        <taxon>Nitrosopumilaceae</taxon>
        <taxon>Nitrosopumilus</taxon>
    </lineage>
</organism>
<evidence type="ECO:0000313" key="1">
    <source>
        <dbReference type="EMBL" id="AJW70335.1"/>
    </source>
</evidence>
<dbReference type="AlphaFoldDB" id="A0A0D5C1Y9"/>
<dbReference type="KEGG" id="nin:NADRNF5_0639"/>
<gene>
    <name evidence="1" type="ORF">NADRNF5_0639</name>
</gene>
<accession>A0A0D5C1Y9</accession>
<name>A0A0D5C1Y9_9ARCH</name>
<reference evidence="1 2" key="2">
    <citation type="journal article" date="2016" name="ISME J.">
        <title>Physiological and genomic characterization of two novel marine thaumarchaeal strains indicates niche differentiation.</title>
        <authorList>
            <person name="Bayer B."/>
            <person name="Vojvoda J."/>
            <person name="Offre P."/>
            <person name="Alves R.J."/>
            <person name="Elisabeth N.H."/>
            <person name="Garcia J.A."/>
            <person name="Volland J.M."/>
            <person name="Srivastava A."/>
            <person name="Schleper C."/>
            <person name="Herndl G.J."/>
        </authorList>
    </citation>
    <scope>NUCLEOTIDE SEQUENCE [LARGE SCALE GENOMIC DNA]</scope>
    <source>
        <strain evidence="1 2">NF5</strain>
    </source>
</reference>
<evidence type="ECO:0000313" key="2">
    <source>
        <dbReference type="Proteomes" id="UP000032408"/>
    </source>
</evidence>
<protein>
    <submittedName>
        <fullName evidence="1">Uncharacterized protein</fullName>
    </submittedName>
</protein>
<keyword evidence="2" id="KW-1185">Reference proteome</keyword>
<dbReference type="STRING" id="1580092.NADRNF5_0639"/>
<dbReference type="EMBL" id="CP011070">
    <property type="protein sequence ID" value="AJW70335.1"/>
    <property type="molecule type" value="Genomic_DNA"/>
</dbReference>
<dbReference type="HOGENOM" id="CLU_3178401_0_0_2"/>
<reference evidence="2" key="1">
    <citation type="submission" date="2015-03" db="EMBL/GenBank/DDBJ databases">
        <title>Characterization of two novel Thaumarchaeota isolated from the Northern Adriatic Sea.</title>
        <authorList>
            <person name="Bayer B."/>
            <person name="Vojvoda J."/>
            <person name="Offre P."/>
            <person name="Srivastava A."/>
            <person name="Elisabeth N."/>
            <person name="Garcia J.A.L."/>
            <person name="Schleper C."/>
            <person name="Herndl G.J."/>
        </authorList>
    </citation>
    <scope>NUCLEOTIDE SEQUENCE [LARGE SCALE GENOMIC DNA]</scope>
    <source>
        <strain evidence="2">NF5</strain>
    </source>
</reference>
<dbReference type="Proteomes" id="UP000032408">
    <property type="component" value="Chromosome"/>
</dbReference>
<proteinExistence type="predicted"/>
<sequence>MFFAISFVLTNVYAVPSDVEIYCPATHIAVDGKCQPVNFTNPYHVK</sequence>